<sequence length="100" mass="10391">PPIISPDKTTVWVIGTQQTVTWNTSVFQGSPPSSFSGQILLGFLNDTSGNEHLNTTNPLAAGFNITTGSATITVPDVAPGNDYIIALLGDSGNISPTFTI</sequence>
<keyword evidence="1" id="KW-0732">Signal</keyword>
<accession>A0A0H2RI41</accession>
<feature type="non-terminal residue" evidence="3">
    <location>
        <position position="1"/>
    </location>
</feature>
<name>A0A0H2RI41_9AGAM</name>
<evidence type="ECO:0000259" key="2">
    <source>
        <dbReference type="Pfam" id="PF10342"/>
    </source>
</evidence>
<feature type="non-terminal residue" evidence="3">
    <location>
        <position position="100"/>
    </location>
</feature>
<feature type="domain" description="Yeast cell wall synthesis Kre9/Knh1-like N-terminal" evidence="2">
    <location>
        <begin position="5"/>
        <end position="100"/>
    </location>
</feature>
<dbReference type="EMBL" id="KQ085999">
    <property type="protein sequence ID" value="KLO11489.1"/>
    <property type="molecule type" value="Genomic_DNA"/>
</dbReference>
<dbReference type="STRING" id="27342.A0A0H2RI41"/>
<dbReference type="InterPro" id="IPR018466">
    <property type="entry name" value="Kre9/Knh1-like_N"/>
</dbReference>
<organism evidence="3 4">
    <name type="scientific">Schizopora paradoxa</name>
    <dbReference type="NCBI Taxonomy" id="27342"/>
    <lineage>
        <taxon>Eukaryota</taxon>
        <taxon>Fungi</taxon>
        <taxon>Dikarya</taxon>
        <taxon>Basidiomycota</taxon>
        <taxon>Agaricomycotina</taxon>
        <taxon>Agaricomycetes</taxon>
        <taxon>Hymenochaetales</taxon>
        <taxon>Schizoporaceae</taxon>
        <taxon>Schizopora</taxon>
    </lineage>
</organism>
<gene>
    <name evidence="3" type="ORF">SCHPADRAFT_793926</name>
</gene>
<protein>
    <recommendedName>
        <fullName evidence="2">Yeast cell wall synthesis Kre9/Knh1-like N-terminal domain-containing protein</fullName>
    </recommendedName>
</protein>
<reference evidence="3 4" key="1">
    <citation type="submission" date="2015-04" db="EMBL/GenBank/DDBJ databases">
        <title>Complete genome sequence of Schizopora paradoxa KUC8140, a cosmopolitan wood degrader in East Asia.</title>
        <authorList>
            <consortium name="DOE Joint Genome Institute"/>
            <person name="Min B."/>
            <person name="Park H."/>
            <person name="Jang Y."/>
            <person name="Kim J.-J."/>
            <person name="Kim K.H."/>
            <person name="Pangilinan J."/>
            <person name="Lipzen A."/>
            <person name="Riley R."/>
            <person name="Grigoriev I.V."/>
            <person name="Spatafora J.W."/>
            <person name="Choi I.-G."/>
        </authorList>
    </citation>
    <scope>NUCLEOTIDE SEQUENCE [LARGE SCALE GENOMIC DNA]</scope>
    <source>
        <strain evidence="3 4">KUC8140</strain>
    </source>
</reference>
<evidence type="ECO:0000313" key="3">
    <source>
        <dbReference type="EMBL" id="KLO11489.1"/>
    </source>
</evidence>
<evidence type="ECO:0000313" key="4">
    <source>
        <dbReference type="Proteomes" id="UP000053477"/>
    </source>
</evidence>
<dbReference type="Pfam" id="PF10342">
    <property type="entry name" value="Kre9_KNH"/>
    <property type="match status" value="1"/>
</dbReference>
<dbReference type="InParanoid" id="A0A0H2RI41"/>
<dbReference type="OrthoDB" id="2339190at2759"/>
<dbReference type="Proteomes" id="UP000053477">
    <property type="component" value="Unassembled WGS sequence"/>
</dbReference>
<evidence type="ECO:0000256" key="1">
    <source>
        <dbReference type="ARBA" id="ARBA00022729"/>
    </source>
</evidence>
<proteinExistence type="predicted"/>
<dbReference type="AlphaFoldDB" id="A0A0H2RI41"/>
<keyword evidence="4" id="KW-1185">Reference proteome</keyword>